<evidence type="ECO:0000259" key="1">
    <source>
        <dbReference type="Pfam" id="PF01556"/>
    </source>
</evidence>
<dbReference type="InterPro" id="IPR002939">
    <property type="entry name" value="DnaJ_C"/>
</dbReference>
<dbReference type="Gene3D" id="2.60.260.20">
    <property type="entry name" value="Urease metallochaperone UreE, N-terminal domain"/>
    <property type="match status" value="1"/>
</dbReference>
<dbReference type="GO" id="GO:0051082">
    <property type="term" value="F:unfolded protein binding"/>
    <property type="evidence" value="ECO:0007669"/>
    <property type="project" value="InterPro"/>
</dbReference>
<organism evidence="2">
    <name type="scientific">Euplotes harpa</name>
    <dbReference type="NCBI Taxonomy" id="151035"/>
    <lineage>
        <taxon>Eukaryota</taxon>
        <taxon>Sar</taxon>
        <taxon>Alveolata</taxon>
        <taxon>Ciliophora</taxon>
        <taxon>Intramacronucleata</taxon>
        <taxon>Spirotrichea</taxon>
        <taxon>Hypotrichia</taxon>
        <taxon>Euplotida</taxon>
        <taxon>Euplotidae</taxon>
        <taxon>Euplotes</taxon>
    </lineage>
</organism>
<accession>A0A7S3JLY7</accession>
<sequence length="159" mass="17951">MASSGASGDINVYIHIVDNPKQQICESKNGKYYIQQTIKISLTEAILGTKRTIDTIYDTYEIVIPGGTNPNDSFIIEPFERPSEDSRQVNVQVDDYFASPRGMTLYEGGTQIRNFLKTKLVTVVNVEIELPTSLSDTQMKILHDYQQIESSISQNKLRQ</sequence>
<gene>
    <name evidence="2" type="ORF">EHAR0213_LOCUS17714</name>
</gene>
<dbReference type="Pfam" id="PF01556">
    <property type="entry name" value="DnaJ_C"/>
    <property type="match status" value="1"/>
</dbReference>
<dbReference type="InterPro" id="IPR008971">
    <property type="entry name" value="HSP40/DnaJ_pept-bd"/>
</dbReference>
<dbReference type="SUPFAM" id="SSF49493">
    <property type="entry name" value="HSP40/DnaJ peptide-binding domain"/>
    <property type="match status" value="1"/>
</dbReference>
<reference evidence="2" key="1">
    <citation type="submission" date="2021-01" db="EMBL/GenBank/DDBJ databases">
        <authorList>
            <person name="Corre E."/>
            <person name="Pelletier E."/>
            <person name="Niang G."/>
            <person name="Scheremetjew M."/>
            <person name="Finn R."/>
            <person name="Kale V."/>
            <person name="Holt S."/>
            <person name="Cochrane G."/>
            <person name="Meng A."/>
            <person name="Brown T."/>
            <person name="Cohen L."/>
        </authorList>
    </citation>
    <scope>NUCLEOTIDE SEQUENCE</scope>
    <source>
        <strain evidence="2">FSP1.4</strain>
    </source>
</reference>
<dbReference type="AlphaFoldDB" id="A0A7S3JLY7"/>
<proteinExistence type="predicted"/>
<name>A0A7S3JLY7_9SPIT</name>
<dbReference type="GO" id="GO:0006457">
    <property type="term" value="P:protein folding"/>
    <property type="evidence" value="ECO:0007669"/>
    <property type="project" value="InterPro"/>
</dbReference>
<feature type="domain" description="Chaperone DnaJ C-terminal" evidence="1">
    <location>
        <begin position="5"/>
        <end position="76"/>
    </location>
</feature>
<protein>
    <recommendedName>
        <fullName evidence="1">Chaperone DnaJ C-terminal domain-containing protein</fullName>
    </recommendedName>
</protein>
<evidence type="ECO:0000313" key="2">
    <source>
        <dbReference type="EMBL" id="CAE0358790.1"/>
    </source>
</evidence>
<dbReference type="EMBL" id="HBII01042345">
    <property type="protein sequence ID" value="CAE0358790.1"/>
    <property type="molecule type" value="Transcribed_RNA"/>
</dbReference>